<feature type="non-terminal residue" evidence="2">
    <location>
        <position position="229"/>
    </location>
</feature>
<reference evidence="2" key="1">
    <citation type="submission" date="2020-02" db="EMBL/GenBank/DDBJ databases">
        <authorList>
            <person name="Meier V. D."/>
        </authorList>
    </citation>
    <scope>NUCLEOTIDE SEQUENCE</scope>
    <source>
        <strain evidence="2">AVDCRST_MAG49</strain>
    </source>
</reference>
<organism evidence="2">
    <name type="scientific">uncultured Thermomicrobiales bacterium</name>
    <dbReference type="NCBI Taxonomy" id="1645740"/>
    <lineage>
        <taxon>Bacteria</taxon>
        <taxon>Pseudomonadati</taxon>
        <taxon>Thermomicrobiota</taxon>
        <taxon>Thermomicrobia</taxon>
        <taxon>Thermomicrobiales</taxon>
        <taxon>environmental samples</taxon>
    </lineage>
</organism>
<feature type="compositionally biased region" description="Low complexity" evidence="1">
    <location>
        <begin position="8"/>
        <end position="21"/>
    </location>
</feature>
<evidence type="ECO:0000256" key="1">
    <source>
        <dbReference type="SAM" id="MobiDB-lite"/>
    </source>
</evidence>
<evidence type="ECO:0000313" key="2">
    <source>
        <dbReference type="EMBL" id="CAA9540921.1"/>
    </source>
</evidence>
<feature type="compositionally biased region" description="Basic residues" evidence="1">
    <location>
        <begin position="211"/>
        <end position="229"/>
    </location>
</feature>
<feature type="region of interest" description="Disordered" evidence="1">
    <location>
        <begin position="1"/>
        <end position="134"/>
    </location>
</feature>
<accession>A0A6J4U4Z7</accession>
<dbReference type="EMBL" id="CADCWG010000053">
    <property type="protein sequence ID" value="CAA9540921.1"/>
    <property type="molecule type" value="Genomic_DNA"/>
</dbReference>
<feature type="compositionally biased region" description="Basic residues" evidence="1">
    <location>
        <begin position="188"/>
        <end position="204"/>
    </location>
</feature>
<feature type="region of interest" description="Disordered" evidence="1">
    <location>
        <begin position="188"/>
        <end position="229"/>
    </location>
</feature>
<feature type="compositionally biased region" description="Low complexity" evidence="1">
    <location>
        <begin position="57"/>
        <end position="68"/>
    </location>
</feature>
<sequence length="229" mass="24564">DAARGRARGPAPVRRADGSTPSGPPLGGGQRGGRRRRDRPTGPPRLGDPPGRGLGRGAPDPARRALGGDPPLRQRDHASPRRRGGPGSGGRLLLGGDRQHRESARHRPAGQAAHRLRGRGGGDAPARAGAGRRRRRLAAPPHLLHPALRPPPLCGGHDAGDARLPRGGTGRPRLRLLRVHGRYDLPGLRRHRGRRRPAAGRARPRAPLVHLQHRHPRARGHPLLRSSHL</sequence>
<dbReference type="AlphaFoldDB" id="A0A6J4U4Z7"/>
<name>A0A6J4U4Z7_9BACT</name>
<feature type="non-terminal residue" evidence="2">
    <location>
        <position position="1"/>
    </location>
</feature>
<gene>
    <name evidence="2" type="ORF">AVDCRST_MAG49-856</name>
</gene>
<protein>
    <submittedName>
        <fullName evidence="2">Uncharacterized protein</fullName>
    </submittedName>
</protein>
<proteinExistence type="predicted"/>
<feature type="compositionally biased region" description="Basic residues" evidence="1">
    <location>
        <begin position="103"/>
        <end position="118"/>
    </location>
</feature>